<gene>
    <name evidence="1" type="ORF">GLOTRDRAFT_96110</name>
</gene>
<dbReference type="EMBL" id="KB469309">
    <property type="protein sequence ID" value="EPQ51875.1"/>
    <property type="molecule type" value="Genomic_DNA"/>
</dbReference>
<sequence>MSSQLGSLAAEKESIIKKLSGDPYRPYGTLGTGVPHLPTEVLEMIFGFAAANFSHSTARPPFKMIISLVCKHFLAVAYNTPELWADIRMTSKEDGTERIKIHLARSKDRLLSVSVDLTHDAFVDNAEVIERQWKMLVGEVHRWQRLEFRTECLRYFDPLLSSLSGLDAPKLESLQICSTTSTRNTAEHEFFDVDAPLFLAAPSLRRLRLHGTAFPGFNKCSLVNVTHVDLLSPPDNNILDYTDLHAFLSSLPGLESLAYGGSLAFPHYRFDEYRRTLPLMNLGGLRYLRLACADPGSFCTLLSAPQLLCLVLDAKTVENKHMQLSLLREALCDKTQGFNNITTLKLWNFGSGDIARLFVPPVLRNTCQVEHVTIVETDAAALFNGLLPRGTLDLPWPRLRSLTLSNCISAPELFRFIVGRRYSGYEIPSLVIRDYLLHEYCEQLLRDASNVDLRYCWEEDLDIEKDFDV</sequence>
<evidence type="ECO:0000313" key="1">
    <source>
        <dbReference type="EMBL" id="EPQ51875.1"/>
    </source>
</evidence>
<dbReference type="Gene3D" id="3.80.10.10">
    <property type="entry name" value="Ribonuclease Inhibitor"/>
    <property type="match status" value="1"/>
</dbReference>
<dbReference type="HOGENOM" id="CLU_582718_0_0_1"/>
<protein>
    <submittedName>
        <fullName evidence="1">Uncharacterized protein</fullName>
    </submittedName>
</protein>
<reference evidence="1 2" key="1">
    <citation type="journal article" date="2012" name="Science">
        <title>The Paleozoic origin of enzymatic lignin decomposition reconstructed from 31 fungal genomes.</title>
        <authorList>
            <person name="Floudas D."/>
            <person name="Binder M."/>
            <person name="Riley R."/>
            <person name="Barry K."/>
            <person name="Blanchette R.A."/>
            <person name="Henrissat B."/>
            <person name="Martinez A.T."/>
            <person name="Otillar R."/>
            <person name="Spatafora J.W."/>
            <person name="Yadav J.S."/>
            <person name="Aerts A."/>
            <person name="Benoit I."/>
            <person name="Boyd A."/>
            <person name="Carlson A."/>
            <person name="Copeland A."/>
            <person name="Coutinho P.M."/>
            <person name="de Vries R.P."/>
            <person name="Ferreira P."/>
            <person name="Findley K."/>
            <person name="Foster B."/>
            <person name="Gaskell J."/>
            <person name="Glotzer D."/>
            <person name="Gorecki P."/>
            <person name="Heitman J."/>
            <person name="Hesse C."/>
            <person name="Hori C."/>
            <person name="Igarashi K."/>
            <person name="Jurgens J.A."/>
            <person name="Kallen N."/>
            <person name="Kersten P."/>
            <person name="Kohler A."/>
            <person name="Kuees U."/>
            <person name="Kumar T.K.A."/>
            <person name="Kuo A."/>
            <person name="LaButti K."/>
            <person name="Larrondo L.F."/>
            <person name="Lindquist E."/>
            <person name="Ling A."/>
            <person name="Lombard V."/>
            <person name="Lucas S."/>
            <person name="Lundell T."/>
            <person name="Martin R."/>
            <person name="McLaughlin D.J."/>
            <person name="Morgenstern I."/>
            <person name="Morin E."/>
            <person name="Murat C."/>
            <person name="Nagy L.G."/>
            <person name="Nolan M."/>
            <person name="Ohm R.A."/>
            <person name="Patyshakuliyeva A."/>
            <person name="Rokas A."/>
            <person name="Ruiz-Duenas F.J."/>
            <person name="Sabat G."/>
            <person name="Salamov A."/>
            <person name="Samejima M."/>
            <person name="Schmutz J."/>
            <person name="Slot J.C."/>
            <person name="St John F."/>
            <person name="Stenlid J."/>
            <person name="Sun H."/>
            <person name="Sun S."/>
            <person name="Syed K."/>
            <person name="Tsang A."/>
            <person name="Wiebenga A."/>
            <person name="Young D."/>
            <person name="Pisabarro A."/>
            <person name="Eastwood D.C."/>
            <person name="Martin F."/>
            <person name="Cullen D."/>
            <person name="Grigoriev I.V."/>
            <person name="Hibbett D.S."/>
        </authorList>
    </citation>
    <scope>NUCLEOTIDE SEQUENCE [LARGE SCALE GENOMIC DNA]</scope>
    <source>
        <strain evidence="1 2">ATCC 11539</strain>
    </source>
</reference>
<dbReference type="RefSeq" id="XP_007869759.1">
    <property type="nucleotide sequence ID" value="XM_007871568.1"/>
</dbReference>
<proteinExistence type="predicted"/>
<dbReference type="Proteomes" id="UP000030669">
    <property type="component" value="Unassembled WGS sequence"/>
</dbReference>
<dbReference type="AlphaFoldDB" id="S7RCC7"/>
<accession>S7RCC7</accession>
<evidence type="ECO:0000313" key="2">
    <source>
        <dbReference type="Proteomes" id="UP000030669"/>
    </source>
</evidence>
<keyword evidence="2" id="KW-1185">Reference proteome</keyword>
<dbReference type="OrthoDB" id="3225069at2759"/>
<dbReference type="InterPro" id="IPR032675">
    <property type="entry name" value="LRR_dom_sf"/>
</dbReference>
<dbReference type="GeneID" id="19309803"/>
<dbReference type="eggNOG" id="ENOG502SYPW">
    <property type="taxonomic scope" value="Eukaryota"/>
</dbReference>
<name>S7RCC7_GLOTA</name>
<organism evidence="1 2">
    <name type="scientific">Gloeophyllum trabeum (strain ATCC 11539 / FP-39264 / Madison 617)</name>
    <name type="common">Brown rot fungus</name>
    <dbReference type="NCBI Taxonomy" id="670483"/>
    <lineage>
        <taxon>Eukaryota</taxon>
        <taxon>Fungi</taxon>
        <taxon>Dikarya</taxon>
        <taxon>Basidiomycota</taxon>
        <taxon>Agaricomycotina</taxon>
        <taxon>Agaricomycetes</taxon>
        <taxon>Gloeophyllales</taxon>
        <taxon>Gloeophyllaceae</taxon>
        <taxon>Gloeophyllum</taxon>
    </lineage>
</organism>
<dbReference type="KEGG" id="gtr:GLOTRDRAFT_96110"/>
<dbReference type="SUPFAM" id="SSF52047">
    <property type="entry name" value="RNI-like"/>
    <property type="match status" value="1"/>
</dbReference>
<dbReference type="OMA" id="WIAITEN"/>